<dbReference type="Gene3D" id="1.10.150.130">
    <property type="match status" value="1"/>
</dbReference>
<dbReference type="PROSITE" id="PS51900">
    <property type="entry name" value="CB"/>
    <property type="match status" value="1"/>
</dbReference>
<keyword evidence="7" id="KW-1185">Reference proteome</keyword>
<dbReference type="RefSeq" id="WP_200356174.1">
    <property type="nucleotide sequence ID" value="NZ_JAENIL010000024.1"/>
</dbReference>
<dbReference type="EMBL" id="JAENIL010000024">
    <property type="protein sequence ID" value="MBK1877961.1"/>
    <property type="molecule type" value="Genomic_DNA"/>
</dbReference>
<feature type="domain" description="Core-binding (CB)" evidence="5">
    <location>
        <begin position="105"/>
        <end position="184"/>
    </location>
</feature>
<evidence type="ECO:0000256" key="2">
    <source>
        <dbReference type="ARBA" id="ARBA00023125"/>
    </source>
</evidence>
<evidence type="ECO:0000256" key="4">
    <source>
        <dbReference type="PROSITE-ProRule" id="PRU01248"/>
    </source>
</evidence>
<keyword evidence="3" id="KW-0233">DNA recombination</keyword>
<name>A0A934RWT5_9BACT</name>
<evidence type="ECO:0000256" key="3">
    <source>
        <dbReference type="ARBA" id="ARBA00023172"/>
    </source>
</evidence>
<dbReference type="InterPro" id="IPR010998">
    <property type="entry name" value="Integrase_recombinase_N"/>
</dbReference>
<evidence type="ECO:0000259" key="5">
    <source>
        <dbReference type="PROSITE" id="PS51900"/>
    </source>
</evidence>
<dbReference type="Proteomes" id="UP000617628">
    <property type="component" value="Unassembled WGS sequence"/>
</dbReference>
<dbReference type="InterPro" id="IPR044068">
    <property type="entry name" value="CB"/>
</dbReference>
<evidence type="ECO:0000256" key="1">
    <source>
        <dbReference type="ARBA" id="ARBA00022908"/>
    </source>
</evidence>
<keyword evidence="2 4" id="KW-0238">DNA-binding</keyword>
<reference evidence="6" key="1">
    <citation type="submission" date="2021-01" db="EMBL/GenBank/DDBJ databases">
        <title>Modified the classification status of verrucomicrobia.</title>
        <authorList>
            <person name="Feng X."/>
        </authorList>
    </citation>
    <scope>NUCLEOTIDE SEQUENCE</scope>
    <source>
        <strain evidence="6">KCTC 13126</strain>
    </source>
</reference>
<dbReference type="AlphaFoldDB" id="A0A934RWT5"/>
<keyword evidence="1" id="KW-0229">DNA integration</keyword>
<dbReference type="SUPFAM" id="SSF56349">
    <property type="entry name" value="DNA breaking-rejoining enzymes"/>
    <property type="match status" value="1"/>
</dbReference>
<dbReference type="GO" id="GO:0003677">
    <property type="term" value="F:DNA binding"/>
    <property type="evidence" value="ECO:0007669"/>
    <property type="project" value="UniProtKB-UniRule"/>
</dbReference>
<gene>
    <name evidence="6" type="ORF">JIN87_13875</name>
</gene>
<dbReference type="GO" id="GO:0015074">
    <property type="term" value="P:DNA integration"/>
    <property type="evidence" value="ECO:0007669"/>
    <property type="project" value="UniProtKB-KW"/>
</dbReference>
<evidence type="ECO:0000313" key="6">
    <source>
        <dbReference type="EMBL" id="MBK1877961.1"/>
    </source>
</evidence>
<dbReference type="InterPro" id="IPR011010">
    <property type="entry name" value="DNA_brk_join_enz"/>
</dbReference>
<dbReference type="InterPro" id="IPR013762">
    <property type="entry name" value="Integrase-like_cat_sf"/>
</dbReference>
<comment type="caution">
    <text evidence="6">The sequence shown here is derived from an EMBL/GenBank/DDBJ whole genome shotgun (WGS) entry which is preliminary data.</text>
</comment>
<sequence length="403" mass="46575">MNTPVKLSVAKFKNPSGKLSWRVSGTVNGVRVRKNFKTRPLAEGYKQEEELDSIKNETFRAAITTLTDRQLSDAQAAYARLGATHSILKAVDYYLKHYRAPVSYNLVSDVLDEFYDWKRSTGVRERSIKQLRSSLSRFADVTKDLLIHEIKLQHLQDYIDRQSWKPKTQNNFRADIHSFFEWCKAKPREWIKDNPASDLPKFKIERGIPHILDFKQSKDLMHYVAWKDAEMVPYFALALFAGIRPQYPTGELGKIAQMGAEAWDLIDFRNKVIRIPPNISKTGEYRTINIQPNLAEWLKPFAKEKASIAVTNFERRLKRIRAEKKLGHDVLRHTFISMHVAKFKSVGNTALQSGNSEAIVRRHYLKMVAENESKRFWAIKQPTQEEVGALKEEEARKEAAAKV</sequence>
<protein>
    <recommendedName>
        <fullName evidence="5">Core-binding (CB) domain-containing protein</fullName>
    </recommendedName>
</protein>
<accession>A0A934RWT5</accession>
<dbReference type="Gene3D" id="1.10.443.10">
    <property type="entry name" value="Intergrase catalytic core"/>
    <property type="match status" value="1"/>
</dbReference>
<dbReference type="GO" id="GO:0006310">
    <property type="term" value="P:DNA recombination"/>
    <property type="evidence" value="ECO:0007669"/>
    <property type="project" value="UniProtKB-KW"/>
</dbReference>
<organism evidence="6 7">
    <name type="scientific">Pelagicoccus mobilis</name>
    <dbReference type="NCBI Taxonomy" id="415221"/>
    <lineage>
        <taxon>Bacteria</taxon>
        <taxon>Pseudomonadati</taxon>
        <taxon>Verrucomicrobiota</taxon>
        <taxon>Opitutia</taxon>
        <taxon>Puniceicoccales</taxon>
        <taxon>Pelagicoccaceae</taxon>
        <taxon>Pelagicoccus</taxon>
    </lineage>
</organism>
<proteinExistence type="predicted"/>
<evidence type="ECO:0000313" key="7">
    <source>
        <dbReference type="Proteomes" id="UP000617628"/>
    </source>
</evidence>